<dbReference type="RefSeq" id="WP_147845326.1">
    <property type="nucleotide sequence ID" value="NZ_VDUZ01000002.1"/>
</dbReference>
<feature type="transmembrane region" description="Helical" evidence="8">
    <location>
        <begin position="187"/>
        <end position="207"/>
    </location>
</feature>
<comment type="subcellular location">
    <subcellularLocation>
        <location evidence="1">Cell membrane</location>
        <topology evidence="1">Multi-pass membrane protein</topology>
    </subcellularLocation>
</comment>
<dbReference type="OrthoDB" id="9810457at2"/>
<gene>
    <name evidence="9" type="ORF">FHP25_02575</name>
</gene>
<dbReference type="Gene3D" id="1.20.1530.20">
    <property type="match status" value="1"/>
</dbReference>
<evidence type="ECO:0000256" key="2">
    <source>
        <dbReference type="ARBA" id="ARBA00010145"/>
    </source>
</evidence>
<dbReference type="InterPro" id="IPR038770">
    <property type="entry name" value="Na+/solute_symporter_sf"/>
</dbReference>
<feature type="transmembrane region" description="Helical" evidence="8">
    <location>
        <begin position="127"/>
        <end position="147"/>
    </location>
</feature>
<keyword evidence="6 8" id="KW-1133">Transmembrane helix</keyword>
<dbReference type="AlphaFoldDB" id="A0A5C8PV84"/>
<keyword evidence="4" id="KW-1003">Cell membrane</keyword>
<evidence type="ECO:0000313" key="9">
    <source>
        <dbReference type="EMBL" id="TXL81971.1"/>
    </source>
</evidence>
<keyword evidence="3" id="KW-0813">Transport</keyword>
<evidence type="ECO:0000256" key="3">
    <source>
        <dbReference type="ARBA" id="ARBA00022448"/>
    </source>
</evidence>
<comment type="similarity">
    <text evidence="2">Belongs to the auxin efflux carrier (TC 2.A.69) family.</text>
</comment>
<feature type="transmembrane region" description="Helical" evidence="8">
    <location>
        <begin position="274"/>
        <end position="296"/>
    </location>
</feature>
<accession>A0A5C8PV84</accession>
<dbReference type="PANTHER" id="PTHR36838">
    <property type="entry name" value="AUXIN EFFLUX CARRIER FAMILY PROTEIN"/>
    <property type="match status" value="1"/>
</dbReference>
<organism evidence="9 10">
    <name type="scientific">Vineibacter terrae</name>
    <dbReference type="NCBI Taxonomy" id="2586908"/>
    <lineage>
        <taxon>Bacteria</taxon>
        <taxon>Pseudomonadati</taxon>
        <taxon>Pseudomonadota</taxon>
        <taxon>Alphaproteobacteria</taxon>
        <taxon>Hyphomicrobiales</taxon>
        <taxon>Vineibacter</taxon>
    </lineage>
</organism>
<feature type="transmembrane region" description="Helical" evidence="8">
    <location>
        <begin position="159"/>
        <end position="175"/>
    </location>
</feature>
<evidence type="ECO:0000256" key="1">
    <source>
        <dbReference type="ARBA" id="ARBA00004651"/>
    </source>
</evidence>
<evidence type="ECO:0000256" key="6">
    <source>
        <dbReference type="ARBA" id="ARBA00022989"/>
    </source>
</evidence>
<sequence length="297" mass="30946">MQSLALLGQVFAIIAPVLLCTGVGYVWGWLRRPFDPGITTALVSAIAAPCLIFNALTRLEVSAAALAQLAAATLACFVAMGVLGWVVLRLAHLPAHSYLPALMFPNGGNVGLPLCFLAFGAEGLALGIAWFAVGAVGQFTVGINIAAGSFAIGKLVRQPIIYAIALAFVFILTGHRPPVWLGRTTEILGNMLIPLMLLSLGVSLATLKVTRPGRAAALSALRLVGGFSVGLAVAWAFGLAGAARGVLIIQSAMPVAIFNYLFALQYKREPADVAGMIVITTVVSFISLPALLLYVLP</sequence>
<evidence type="ECO:0000256" key="4">
    <source>
        <dbReference type="ARBA" id="ARBA00022475"/>
    </source>
</evidence>
<dbReference type="GO" id="GO:0055085">
    <property type="term" value="P:transmembrane transport"/>
    <property type="evidence" value="ECO:0007669"/>
    <property type="project" value="InterPro"/>
</dbReference>
<dbReference type="Pfam" id="PF03547">
    <property type="entry name" value="Mem_trans"/>
    <property type="match status" value="1"/>
</dbReference>
<feature type="transmembrane region" description="Helical" evidence="8">
    <location>
        <begin position="219"/>
        <end position="237"/>
    </location>
</feature>
<evidence type="ECO:0000256" key="7">
    <source>
        <dbReference type="ARBA" id="ARBA00023136"/>
    </source>
</evidence>
<protein>
    <submittedName>
        <fullName evidence="9">AEC family transporter</fullName>
    </submittedName>
</protein>
<feature type="transmembrane region" description="Helical" evidence="8">
    <location>
        <begin position="63"/>
        <end position="88"/>
    </location>
</feature>
<keyword evidence="7 8" id="KW-0472">Membrane</keyword>
<evidence type="ECO:0000313" key="10">
    <source>
        <dbReference type="Proteomes" id="UP000321638"/>
    </source>
</evidence>
<dbReference type="Proteomes" id="UP000321638">
    <property type="component" value="Unassembled WGS sequence"/>
</dbReference>
<keyword evidence="10" id="KW-1185">Reference proteome</keyword>
<dbReference type="EMBL" id="VDUZ01000002">
    <property type="protein sequence ID" value="TXL81971.1"/>
    <property type="molecule type" value="Genomic_DNA"/>
</dbReference>
<feature type="transmembrane region" description="Helical" evidence="8">
    <location>
        <begin position="243"/>
        <end position="262"/>
    </location>
</feature>
<proteinExistence type="inferred from homology"/>
<keyword evidence="5 8" id="KW-0812">Transmembrane</keyword>
<dbReference type="GO" id="GO:0005886">
    <property type="term" value="C:plasma membrane"/>
    <property type="evidence" value="ECO:0007669"/>
    <property type="project" value="UniProtKB-SubCell"/>
</dbReference>
<reference evidence="9 10" key="1">
    <citation type="submission" date="2019-06" db="EMBL/GenBank/DDBJ databases">
        <title>New taxonomy in bacterial strain CC-CFT640, isolated from vineyard.</title>
        <authorList>
            <person name="Lin S.-Y."/>
            <person name="Tsai C.-F."/>
            <person name="Young C.-C."/>
        </authorList>
    </citation>
    <scope>NUCLEOTIDE SEQUENCE [LARGE SCALE GENOMIC DNA]</scope>
    <source>
        <strain evidence="9 10">CC-CFT640</strain>
    </source>
</reference>
<dbReference type="PANTHER" id="PTHR36838:SF1">
    <property type="entry name" value="SLR1864 PROTEIN"/>
    <property type="match status" value="1"/>
</dbReference>
<feature type="transmembrane region" description="Helical" evidence="8">
    <location>
        <begin position="6"/>
        <end position="30"/>
    </location>
</feature>
<feature type="transmembrane region" description="Helical" evidence="8">
    <location>
        <begin position="37"/>
        <end position="57"/>
    </location>
</feature>
<evidence type="ECO:0000256" key="5">
    <source>
        <dbReference type="ARBA" id="ARBA00022692"/>
    </source>
</evidence>
<name>A0A5C8PV84_9HYPH</name>
<dbReference type="InterPro" id="IPR004776">
    <property type="entry name" value="Mem_transp_PIN-like"/>
</dbReference>
<comment type="caution">
    <text evidence="9">The sequence shown here is derived from an EMBL/GenBank/DDBJ whole genome shotgun (WGS) entry which is preliminary data.</text>
</comment>
<evidence type="ECO:0000256" key="8">
    <source>
        <dbReference type="SAM" id="Phobius"/>
    </source>
</evidence>